<dbReference type="PANTHER" id="PTHR46558:SF11">
    <property type="entry name" value="HTH-TYPE TRANSCRIPTIONAL REGULATOR XRE"/>
    <property type="match status" value="1"/>
</dbReference>
<dbReference type="InterPro" id="IPR001387">
    <property type="entry name" value="Cro/C1-type_HTH"/>
</dbReference>
<dbReference type="InterPro" id="IPR010982">
    <property type="entry name" value="Lambda_DNA-bd_dom_sf"/>
</dbReference>
<comment type="caution">
    <text evidence="4">The sequence shown here is derived from an EMBL/GenBank/DDBJ whole genome shotgun (WGS) entry which is preliminary data.</text>
</comment>
<evidence type="ECO:0000256" key="2">
    <source>
        <dbReference type="SAM" id="MobiDB-lite"/>
    </source>
</evidence>
<evidence type="ECO:0000313" key="5">
    <source>
        <dbReference type="Proteomes" id="UP001596267"/>
    </source>
</evidence>
<proteinExistence type="predicted"/>
<dbReference type="PANTHER" id="PTHR46558">
    <property type="entry name" value="TRACRIPTIONAL REGULATORY PROTEIN-RELATED-RELATED"/>
    <property type="match status" value="1"/>
</dbReference>
<dbReference type="SUPFAM" id="SSF47413">
    <property type="entry name" value="lambda repressor-like DNA-binding domains"/>
    <property type="match status" value="1"/>
</dbReference>
<name>A0ABW1WAG8_9BACL</name>
<dbReference type="CDD" id="cd00093">
    <property type="entry name" value="HTH_XRE"/>
    <property type="match status" value="1"/>
</dbReference>
<keyword evidence="1" id="KW-0238">DNA-binding</keyword>
<dbReference type="SMART" id="SM00530">
    <property type="entry name" value="HTH_XRE"/>
    <property type="match status" value="1"/>
</dbReference>
<dbReference type="EMBL" id="JBHSTQ010000001">
    <property type="protein sequence ID" value="MFC6385243.1"/>
    <property type="molecule type" value="Genomic_DNA"/>
</dbReference>
<dbReference type="Pfam" id="PF01381">
    <property type="entry name" value="HTH_3"/>
    <property type="match status" value="1"/>
</dbReference>
<feature type="region of interest" description="Disordered" evidence="2">
    <location>
        <begin position="1"/>
        <end position="38"/>
    </location>
</feature>
<gene>
    <name evidence="4" type="ORF">ACFP7A_01410</name>
</gene>
<dbReference type="Proteomes" id="UP001596267">
    <property type="component" value="Unassembled WGS sequence"/>
</dbReference>
<reference evidence="5" key="1">
    <citation type="journal article" date="2019" name="Int. J. Syst. Evol. Microbiol.">
        <title>The Global Catalogue of Microorganisms (GCM) 10K type strain sequencing project: providing services to taxonomists for standard genome sequencing and annotation.</title>
        <authorList>
            <consortium name="The Broad Institute Genomics Platform"/>
            <consortium name="The Broad Institute Genome Sequencing Center for Infectious Disease"/>
            <person name="Wu L."/>
            <person name="Ma J."/>
        </authorList>
    </citation>
    <scope>NUCLEOTIDE SEQUENCE [LARGE SCALE GENOMIC DNA]</scope>
    <source>
        <strain evidence="5">CCUG 42001</strain>
    </source>
</reference>
<feature type="compositionally biased region" description="Basic and acidic residues" evidence="2">
    <location>
        <begin position="1"/>
        <end position="26"/>
    </location>
</feature>
<feature type="domain" description="HTH cro/C1-type" evidence="3">
    <location>
        <begin position="8"/>
        <end position="62"/>
    </location>
</feature>
<evidence type="ECO:0000256" key="1">
    <source>
        <dbReference type="ARBA" id="ARBA00023125"/>
    </source>
</evidence>
<organism evidence="4 5">
    <name type="scientific">Sporolactobacillus kofuensis</name>
    <dbReference type="NCBI Taxonomy" id="269672"/>
    <lineage>
        <taxon>Bacteria</taxon>
        <taxon>Bacillati</taxon>
        <taxon>Bacillota</taxon>
        <taxon>Bacilli</taxon>
        <taxon>Bacillales</taxon>
        <taxon>Sporolactobacillaceae</taxon>
        <taxon>Sporolactobacillus</taxon>
    </lineage>
</organism>
<keyword evidence="5" id="KW-1185">Reference proteome</keyword>
<sequence>MSVLSDRLKESRERKNLKQTQVKERTNINNKTLSGYENGVSIPDPDTLMKLADLYDVSVDYLYGRTDKRHYYDLTKKDEKDIAKDMENLVNELNSDSALAFDGEPMDEETKRLVAQAIESNLRMAKQIAKKKFTPKKYRNEE</sequence>
<dbReference type="RefSeq" id="WP_253077350.1">
    <property type="nucleotide sequence ID" value="NZ_JAMXWN010000019.1"/>
</dbReference>
<dbReference type="PROSITE" id="PS50943">
    <property type="entry name" value="HTH_CROC1"/>
    <property type="match status" value="1"/>
</dbReference>
<dbReference type="Gene3D" id="1.10.260.40">
    <property type="entry name" value="lambda repressor-like DNA-binding domains"/>
    <property type="match status" value="1"/>
</dbReference>
<protein>
    <submittedName>
        <fullName evidence="4">Helix-turn-helix domain-containing protein</fullName>
    </submittedName>
</protein>
<evidence type="ECO:0000313" key="4">
    <source>
        <dbReference type="EMBL" id="MFC6385243.1"/>
    </source>
</evidence>
<evidence type="ECO:0000259" key="3">
    <source>
        <dbReference type="PROSITE" id="PS50943"/>
    </source>
</evidence>
<accession>A0ABW1WAG8</accession>